<evidence type="ECO:0000313" key="2">
    <source>
        <dbReference type="Proteomes" id="UP000499080"/>
    </source>
</evidence>
<comment type="caution">
    <text evidence="1">The sequence shown here is derived from an EMBL/GenBank/DDBJ whole genome shotgun (WGS) entry which is preliminary data.</text>
</comment>
<name>A0A4Y2BE58_ARAVE</name>
<sequence length="91" mass="10304">MQDGLCNFESRSGDKDDILAGILHYAKIHNKPTRRHLTPDQIRQTTKPPLIANLLWNEGSNSLSLNHSRIRGFPSFLGKLNLPEGFYKICS</sequence>
<proteinExistence type="predicted"/>
<evidence type="ECO:0000313" key="1">
    <source>
        <dbReference type="EMBL" id="GBL90500.1"/>
    </source>
</evidence>
<reference evidence="1 2" key="1">
    <citation type="journal article" date="2019" name="Sci. Rep.">
        <title>Orb-weaving spider Araneus ventricosus genome elucidates the spidroin gene catalogue.</title>
        <authorList>
            <person name="Kono N."/>
            <person name="Nakamura H."/>
            <person name="Ohtoshi R."/>
            <person name="Moran D.A.P."/>
            <person name="Shinohara A."/>
            <person name="Yoshida Y."/>
            <person name="Fujiwara M."/>
            <person name="Mori M."/>
            <person name="Tomita M."/>
            <person name="Arakawa K."/>
        </authorList>
    </citation>
    <scope>NUCLEOTIDE SEQUENCE [LARGE SCALE GENOMIC DNA]</scope>
</reference>
<dbReference type="Proteomes" id="UP000499080">
    <property type="component" value="Unassembled WGS sequence"/>
</dbReference>
<dbReference type="EMBL" id="BGPR01000072">
    <property type="protein sequence ID" value="GBL90500.1"/>
    <property type="molecule type" value="Genomic_DNA"/>
</dbReference>
<dbReference type="AlphaFoldDB" id="A0A4Y2BE58"/>
<protein>
    <submittedName>
        <fullName evidence="1">Uncharacterized protein</fullName>
    </submittedName>
</protein>
<gene>
    <name evidence="1" type="ORF">AVEN_179424_1</name>
</gene>
<organism evidence="1 2">
    <name type="scientific">Araneus ventricosus</name>
    <name type="common">Orbweaver spider</name>
    <name type="synonym">Epeira ventricosa</name>
    <dbReference type="NCBI Taxonomy" id="182803"/>
    <lineage>
        <taxon>Eukaryota</taxon>
        <taxon>Metazoa</taxon>
        <taxon>Ecdysozoa</taxon>
        <taxon>Arthropoda</taxon>
        <taxon>Chelicerata</taxon>
        <taxon>Arachnida</taxon>
        <taxon>Araneae</taxon>
        <taxon>Araneomorphae</taxon>
        <taxon>Entelegynae</taxon>
        <taxon>Araneoidea</taxon>
        <taxon>Araneidae</taxon>
        <taxon>Araneus</taxon>
    </lineage>
</organism>
<keyword evidence="2" id="KW-1185">Reference proteome</keyword>
<accession>A0A4Y2BE58</accession>